<gene>
    <name evidence="2" type="ORF">ANIA_00663</name>
</gene>
<proteinExistence type="predicted"/>
<evidence type="ECO:0000313" key="2">
    <source>
        <dbReference type="EMBL" id="CBF89033.1"/>
    </source>
</evidence>
<reference evidence="3" key="1">
    <citation type="journal article" date="2005" name="Nature">
        <title>Sequencing of Aspergillus nidulans and comparative analysis with A. fumigatus and A. oryzae.</title>
        <authorList>
            <person name="Galagan J.E."/>
            <person name="Calvo S.E."/>
            <person name="Cuomo C."/>
            <person name="Ma L.J."/>
            <person name="Wortman J.R."/>
            <person name="Batzoglou S."/>
            <person name="Lee S.I."/>
            <person name="Basturkmen M."/>
            <person name="Spevak C.C."/>
            <person name="Clutterbuck J."/>
            <person name="Kapitonov V."/>
            <person name="Jurka J."/>
            <person name="Scazzocchio C."/>
            <person name="Farman M."/>
            <person name="Butler J."/>
            <person name="Purcell S."/>
            <person name="Harris S."/>
            <person name="Braus G.H."/>
            <person name="Draht O."/>
            <person name="Busch S."/>
            <person name="D'Enfert C."/>
            <person name="Bouchier C."/>
            <person name="Goldman G.H."/>
            <person name="Bell-Pedersen D."/>
            <person name="Griffiths-Jones S."/>
            <person name="Doonan J.H."/>
            <person name="Yu J."/>
            <person name="Vienken K."/>
            <person name="Pain A."/>
            <person name="Freitag M."/>
            <person name="Selker E.U."/>
            <person name="Archer D.B."/>
            <person name="Penalva M.A."/>
            <person name="Oakley B.R."/>
            <person name="Momany M."/>
            <person name="Tanaka T."/>
            <person name="Kumagai T."/>
            <person name="Asai K."/>
            <person name="Machida M."/>
            <person name="Nierman W.C."/>
            <person name="Denning D.W."/>
            <person name="Caddick M."/>
            <person name="Hynes M."/>
            <person name="Paoletti M."/>
            <person name="Fischer R."/>
            <person name="Miller B."/>
            <person name="Dyer P."/>
            <person name="Sachs M.S."/>
            <person name="Osmani S.A."/>
            <person name="Birren B.W."/>
        </authorList>
    </citation>
    <scope>NUCLEOTIDE SEQUENCE [LARGE SCALE GENOMIC DNA]</scope>
    <source>
        <strain evidence="3">FGSC A4 / ATCC 38163 / CBS 112.46 / NRRL 194 / M139</strain>
    </source>
</reference>
<dbReference type="AlphaFoldDB" id="C8VRT3"/>
<evidence type="ECO:0000313" key="3">
    <source>
        <dbReference type="Proteomes" id="UP000000560"/>
    </source>
</evidence>
<dbReference type="KEGG" id="ani:ANIA_00663"/>
<keyword evidence="3" id="KW-1185">Reference proteome</keyword>
<accession>C8VRT3</accession>
<feature type="compositionally biased region" description="Low complexity" evidence="1">
    <location>
        <begin position="64"/>
        <end position="80"/>
    </location>
</feature>
<feature type="region of interest" description="Disordered" evidence="1">
    <location>
        <begin position="58"/>
        <end position="96"/>
    </location>
</feature>
<organism evidence="2 3">
    <name type="scientific">Emericella nidulans (strain FGSC A4 / ATCC 38163 / CBS 112.46 / NRRL 194 / M139)</name>
    <name type="common">Aspergillus nidulans</name>
    <dbReference type="NCBI Taxonomy" id="227321"/>
    <lineage>
        <taxon>Eukaryota</taxon>
        <taxon>Fungi</taxon>
        <taxon>Dikarya</taxon>
        <taxon>Ascomycota</taxon>
        <taxon>Pezizomycotina</taxon>
        <taxon>Eurotiomycetes</taxon>
        <taxon>Eurotiomycetidae</taxon>
        <taxon>Eurotiales</taxon>
        <taxon>Aspergillaceae</taxon>
        <taxon>Aspergillus</taxon>
        <taxon>Aspergillus subgen. Nidulantes</taxon>
    </lineage>
</organism>
<sequence length="118" mass="12781">MTATQQQKSQQQKSQQKLSEAWEAEAVNIITVAYINLAWLPGRIIFVYQNRLTASKLPGLPAPSSGSWSRSSRSVKASNRGSSRASNGDSDAATEPLIGTSISTLTELFPIHYGTTLK</sequence>
<name>C8VRT3_EMENI</name>
<evidence type="ECO:0000256" key="1">
    <source>
        <dbReference type="SAM" id="MobiDB-lite"/>
    </source>
</evidence>
<dbReference type="RefSeq" id="XP_050469172.1">
    <property type="nucleotide sequence ID" value="XM_050613348.1"/>
</dbReference>
<dbReference type="GeneID" id="2876441"/>
<dbReference type="Proteomes" id="UP000000560">
    <property type="component" value="Chromosome VIII"/>
</dbReference>
<dbReference type="HOGENOM" id="CLU_2073126_0_0_1"/>
<reference evidence="3" key="2">
    <citation type="journal article" date="2009" name="Fungal Genet. Biol.">
        <title>The 2008 update of the Aspergillus nidulans genome annotation: a community effort.</title>
        <authorList>
            <person name="Wortman J.R."/>
            <person name="Gilsenan J.M."/>
            <person name="Joardar V."/>
            <person name="Deegan J."/>
            <person name="Clutterbuck J."/>
            <person name="Andersen M.R."/>
            <person name="Archer D."/>
            <person name="Bencina M."/>
            <person name="Braus G."/>
            <person name="Coutinho P."/>
            <person name="von Dohren H."/>
            <person name="Doonan J."/>
            <person name="Driessen A.J."/>
            <person name="Durek P."/>
            <person name="Espeso E."/>
            <person name="Fekete E."/>
            <person name="Flipphi M."/>
            <person name="Estrada C.G."/>
            <person name="Geysens S."/>
            <person name="Goldman G."/>
            <person name="de Groot P.W."/>
            <person name="Hansen K."/>
            <person name="Harris S.D."/>
            <person name="Heinekamp T."/>
            <person name="Helmstaedt K."/>
            <person name="Henrissat B."/>
            <person name="Hofmann G."/>
            <person name="Homan T."/>
            <person name="Horio T."/>
            <person name="Horiuchi H."/>
            <person name="James S."/>
            <person name="Jones M."/>
            <person name="Karaffa L."/>
            <person name="Karanyi Z."/>
            <person name="Kato M."/>
            <person name="Keller N."/>
            <person name="Kelly D.E."/>
            <person name="Kiel J.A."/>
            <person name="Kim J.M."/>
            <person name="van der Klei I.J."/>
            <person name="Klis F.M."/>
            <person name="Kovalchuk A."/>
            <person name="Krasevec N."/>
            <person name="Kubicek C.P."/>
            <person name="Liu B."/>
            <person name="Maccabe A."/>
            <person name="Meyer V."/>
            <person name="Mirabito P."/>
            <person name="Miskei M."/>
            <person name="Mos M."/>
            <person name="Mullins J."/>
            <person name="Nelson D.R."/>
            <person name="Nielsen J."/>
            <person name="Oakley B.R."/>
            <person name="Osmani S.A."/>
            <person name="Pakula T."/>
            <person name="Paszewski A."/>
            <person name="Paulsen I."/>
            <person name="Pilsyk S."/>
            <person name="Pocsi I."/>
            <person name="Punt P.J."/>
            <person name="Ram A.F."/>
            <person name="Ren Q."/>
            <person name="Robellet X."/>
            <person name="Robson G."/>
            <person name="Seiboth B."/>
            <person name="van Solingen P."/>
            <person name="Specht T."/>
            <person name="Sun J."/>
            <person name="Taheri-Talesh N."/>
            <person name="Takeshita N."/>
            <person name="Ussery D."/>
            <person name="vanKuyk P.A."/>
            <person name="Visser H."/>
            <person name="van de Vondervoort P.J."/>
            <person name="de Vries R.P."/>
            <person name="Walton J."/>
            <person name="Xiang X."/>
            <person name="Xiong Y."/>
            <person name="Zeng A.P."/>
            <person name="Brandt B.W."/>
            <person name="Cornell M.J."/>
            <person name="van den Hondel C.A."/>
            <person name="Visser J."/>
            <person name="Oliver S.G."/>
            <person name="Turner G."/>
        </authorList>
    </citation>
    <scope>GENOME REANNOTATION</scope>
    <source>
        <strain evidence="3">FGSC A4 / ATCC 38163 / CBS 112.46 / NRRL 194 / M139</strain>
    </source>
</reference>
<dbReference type="InParanoid" id="C8VRT3"/>
<protein>
    <submittedName>
        <fullName evidence="2">Uncharacterized protein</fullName>
    </submittedName>
</protein>
<dbReference type="EMBL" id="BN001308">
    <property type="protein sequence ID" value="CBF89033.1"/>
    <property type="molecule type" value="Genomic_DNA"/>
</dbReference>